<keyword evidence="1" id="KW-0175">Coiled coil</keyword>
<sequence>MTNKKTRSHSYYGEVLDAGKAKRTNGLALNPTAGPYEKRLYYSKVFMDPTSRGITSTRRSTSEVNQSTSAVMFLRDRLPEKAHLRDSTFRFNLTKDSASLKELATELGSAEPLLLGVTPTALFSVFERIVKERRSLDAWLKVATDEPWRDTRLAEMALDLVQTEDQIREREKQQRAQKDEEKERELAEEEATGERTLVAMLGSRDDWTEANENTANMDAAEDNVEEEVTRSFNGTDTALDPGLASQPSASIMKPASQSTSTTILSDTHATPDFIQLSGSSSHTQFNKLSVIRLHQPISHPTGLTQPKRPFGAPGSIRKQPSTSDSTDTDPPSSPPCESSSTTVHHPSKRMKRSIAPGSDKIALLTGRVEELEERNQYLTTRVNHLTQLISIHRTWLEEERLPKLTDRLTDKLTQLIDGQNILFKNQLDQVTSQLNSHLFQLTAQLNAQGSQMYAQGSQLIQLKTQASQFNFDLSDIQRESRKLIATMESTSWGSSPLRAGGTGSSSQSRVMQ</sequence>
<keyword evidence="4" id="KW-1185">Reference proteome</keyword>
<reference evidence="3 4" key="1">
    <citation type="journal article" date="2020" name="Fungal Divers.">
        <title>Resolving the Mortierellaceae phylogeny through synthesis of multi-gene phylogenetics and phylogenomics.</title>
        <authorList>
            <person name="Vandepol N."/>
            <person name="Liber J."/>
            <person name="Desiro A."/>
            <person name="Na H."/>
            <person name="Kennedy M."/>
            <person name="Barry K."/>
            <person name="Grigoriev I.V."/>
            <person name="Miller A.N."/>
            <person name="O'Donnell K."/>
            <person name="Stajich J.E."/>
            <person name="Bonito G."/>
        </authorList>
    </citation>
    <scope>NUCLEOTIDE SEQUENCE [LARGE SCALE GENOMIC DNA]</scope>
    <source>
        <strain evidence="3 4">AD045</strain>
    </source>
</reference>
<protein>
    <submittedName>
        <fullName evidence="3">Uncharacterized protein</fullName>
    </submittedName>
</protein>
<dbReference type="EMBL" id="JAAAIM010000426">
    <property type="protein sequence ID" value="KAG0288224.1"/>
    <property type="molecule type" value="Genomic_DNA"/>
</dbReference>
<organism evidence="3 4">
    <name type="scientific">Linnemannia gamsii</name>
    <dbReference type="NCBI Taxonomy" id="64522"/>
    <lineage>
        <taxon>Eukaryota</taxon>
        <taxon>Fungi</taxon>
        <taxon>Fungi incertae sedis</taxon>
        <taxon>Mucoromycota</taxon>
        <taxon>Mortierellomycotina</taxon>
        <taxon>Mortierellomycetes</taxon>
        <taxon>Mortierellales</taxon>
        <taxon>Mortierellaceae</taxon>
        <taxon>Linnemannia</taxon>
    </lineage>
</organism>
<accession>A0ABQ7K0D7</accession>
<dbReference type="Proteomes" id="UP001194696">
    <property type="component" value="Unassembled WGS sequence"/>
</dbReference>
<feature type="region of interest" description="Disordered" evidence="2">
    <location>
        <begin position="233"/>
        <end position="263"/>
    </location>
</feature>
<feature type="region of interest" description="Disordered" evidence="2">
    <location>
        <begin position="297"/>
        <end position="358"/>
    </location>
</feature>
<feature type="compositionally biased region" description="Polar residues" evidence="2">
    <location>
        <begin position="245"/>
        <end position="263"/>
    </location>
</feature>
<name>A0ABQ7K0D7_9FUNG</name>
<feature type="compositionally biased region" description="Low complexity" evidence="2">
    <location>
        <begin position="320"/>
        <end position="342"/>
    </location>
</feature>
<evidence type="ECO:0000256" key="2">
    <source>
        <dbReference type="SAM" id="MobiDB-lite"/>
    </source>
</evidence>
<feature type="compositionally biased region" description="Basic and acidic residues" evidence="2">
    <location>
        <begin position="169"/>
        <end position="185"/>
    </location>
</feature>
<comment type="caution">
    <text evidence="3">The sequence shown here is derived from an EMBL/GenBank/DDBJ whole genome shotgun (WGS) entry which is preliminary data.</text>
</comment>
<evidence type="ECO:0000313" key="3">
    <source>
        <dbReference type="EMBL" id="KAG0288224.1"/>
    </source>
</evidence>
<evidence type="ECO:0000256" key="1">
    <source>
        <dbReference type="SAM" id="Coils"/>
    </source>
</evidence>
<evidence type="ECO:0000313" key="4">
    <source>
        <dbReference type="Proteomes" id="UP001194696"/>
    </source>
</evidence>
<gene>
    <name evidence="3" type="ORF">BGZ96_007974</name>
</gene>
<proteinExistence type="predicted"/>
<feature type="region of interest" description="Disordered" evidence="2">
    <location>
        <begin position="491"/>
        <end position="512"/>
    </location>
</feature>
<feature type="region of interest" description="Disordered" evidence="2">
    <location>
        <begin position="169"/>
        <end position="192"/>
    </location>
</feature>
<feature type="coiled-coil region" evidence="1">
    <location>
        <begin position="361"/>
        <end position="388"/>
    </location>
</feature>